<dbReference type="GO" id="GO:0016779">
    <property type="term" value="F:nucleotidyltransferase activity"/>
    <property type="evidence" value="ECO:0007669"/>
    <property type="project" value="UniProtKB-KW"/>
</dbReference>
<keyword evidence="1" id="KW-0808">Transferase</keyword>
<dbReference type="Gene3D" id="3.30.210.10">
    <property type="entry name" value="DNA polymerase, thumb domain"/>
    <property type="match status" value="1"/>
</dbReference>
<sequence length="120" mass="13243">KDIDLVLIPTDLWGLHTELTKLGGGKLKMSGSKIIRVMYGSIQVDVYIADEETWATLLLIRTGSAENNVRLCTVARDKGWRLKANGDGLINEAGERIAGDSEESIFEALGLAYQPPERRE</sequence>
<feature type="domain" description="DNA polymerase beta thumb" evidence="3">
    <location>
        <begin position="58"/>
        <end position="120"/>
    </location>
</feature>
<accession>X1HMI3</accession>
<dbReference type="InterPro" id="IPR037160">
    <property type="entry name" value="DNA_Pol_thumb_sf"/>
</dbReference>
<dbReference type="Pfam" id="PF14791">
    <property type="entry name" value="DNA_pol_B_thumb"/>
    <property type="match status" value="1"/>
</dbReference>
<comment type="caution">
    <text evidence="4">The sequence shown here is derived from an EMBL/GenBank/DDBJ whole genome shotgun (WGS) entry which is preliminary data.</text>
</comment>
<dbReference type="InterPro" id="IPR043519">
    <property type="entry name" value="NT_sf"/>
</dbReference>
<dbReference type="SUPFAM" id="SSF81301">
    <property type="entry name" value="Nucleotidyltransferase"/>
    <property type="match status" value="1"/>
</dbReference>
<keyword evidence="2" id="KW-0548">Nucleotidyltransferase</keyword>
<evidence type="ECO:0000313" key="4">
    <source>
        <dbReference type="EMBL" id="GAH55034.1"/>
    </source>
</evidence>
<organism evidence="4">
    <name type="scientific">marine sediment metagenome</name>
    <dbReference type="NCBI Taxonomy" id="412755"/>
    <lineage>
        <taxon>unclassified sequences</taxon>
        <taxon>metagenomes</taxon>
        <taxon>ecological metagenomes</taxon>
    </lineage>
</organism>
<dbReference type="InterPro" id="IPR029398">
    <property type="entry name" value="PolB_thumb"/>
</dbReference>
<proteinExistence type="predicted"/>
<name>X1HMI3_9ZZZZ</name>
<protein>
    <recommendedName>
        <fullName evidence="3">DNA polymerase beta thumb domain-containing protein</fullName>
    </recommendedName>
</protein>
<feature type="non-terminal residue" evidence="4">
    <location>
        <position position="1"/>
    </location>
</feature>
<gene>
    <name evidence="4" type="ORF">S03H2_30283</name>
</gene>
<evidence type="ECO:0000256" key="2">
    <source>
        <dbReference type="ARBA" id="ARBA00022695"/>
    </source>
</evidence>
<evidence type="ECO:0000256" key="1">
    <source>
        <dbReference type="ARBA" id="ARBA00022679"/>
    </source>
</evidence>
<dbReference type="AlphaFoldDB" id="X1HMI3"/>
<evidence type="ECO:0000259" key="3">
    <source>
        <dbReference type="Pfam" id="PF14791"/>
    </source>
</evidence>
<dbReference type="EMBL" id="BARU01018315">
    <property type="protein sequence ID" value="GAH55034.1"/>
    <property type="molecule type" value="Genomic_DNA"/>
</dbReference>
<reference evidence="4" key="1">
    <citation type="journal article" date="2014" name="Front. Microbiol.">
        <title>High frequency of phylogenetically diverse reductive dehalogenase-homologous genes in deep subseafloor sedimentary metagenomes.</title>
        <authorList>
            <person name="Kawai M."/>
            <person name="Futagami T."/>
            <person name="Toyoda A."/>
            <person name="Takaki Y."/>
            <person name="Nishi S."/>
            <person name="Hori S."/>
            <person name="Arai W."/>
            <person name="Tsubouchi T."/>
            <person name="Morono Y."/>
            <person name="Uchiyama I."/>
            <person name="Ito T."/>
            <person name="Fujiyama A."/>
            <person name="Inagaki F."/>
            <person name="Takami H."/>
        </authorList>
    </citation>
    <scope>NUCLEOTIDE SEQUENCE</scope>
    <source>
        <strain evidence="4">Expedition CK06-06</strain>
    </source>
</reference>